<dbReference type="PANTHER" id="PTHR33227:SF6">
    <property type="entry name" value="PROTEIN GRIM REAPER"/>
    <property type="match status" value="1"/>
</dbReference>
<sequence length="154" mass="16851">MVKTFLNLTTILSLFIIPLILHSQIAFSTNDYIEGEEDYVLDNQFPSHFRSRSRFLKNVIKEGAQCNANKITKNVCNGVSANKGTTLFNCCKTHCRNVLGDMNNCGKCGQKCGLGQRCCGGICTKILNNSNNCGKCNKKCSAGVRCVNGFCGYA</sequence>
<dbReference type="AlphaFoldDB" id="A0AAD7QI17"/>
<evidence type="ECO:0000256" key="2">
    <source>
        <dbReference type="ARBA" id="ARBA00022729"/>
    </source>
</evidence>
<protein>
    <submittedName>
        <fullName evidence="4">Stigma-specific Stig1 family protein</fullName>
    </submittedName>
</protein>
<feature type="signal peptide" evidence="3">
    <location>
        <begin position="1"/>
        <end position="26"/>
    </location>
</feature>
<evidence type="ECO:0000256" key="3">
    <source>
        <dbReference type="SAM" id="SignalP"/>
    </source>
</evidence>
<proteinExistence type="inferred from homology"/>
<dbReference type="Pfam" id="PF04885">
    <property type="entry name" value="Stig1"/>
    <property type="match status" value="1"/>
</dbReference>
<evidence type="ECO:0000256" key="1">
    <source>
        <dbReference type="ARBA" id="ARBA00006010"/>
    </source>
</evidence>
<dbReference type="PANTHER" id="PTHR33227">
    <property type="entry name" value="STIGMA-SPECIFIC STIG1-LIKE PROTEIN 3"/>
    <property type="match status" value="1"/>
</dbReference>
<gene>
    <name evidence="4" type="ORF">O6P43_000972</name>
</gene>
<dbReference type="InterPro" id="IPR006969">
    <property type="entry name" value="Stig-like"/>
</dbReference>
<dbReference type="Proteomes" id="UP001163823">
    <property type="component" value="Chromosome 1"/>
</dbReference>
<keyword evidence="2 3" id="KW-0732">Signal</keyword>
<organism evidence="4 5">
    <name type="scientific">Quillaja saponaria</name>
    <name type="common">Soap bark tree</name>
    <dbReference type="NCBI Taxonomy" id="32244"/>
    <lineage>
        <taxon>Eukaryota</taxon>
        <taxon>Viridiplantae</taxon>
        <taxon>Streptophyta</taxon>
        <taxon>Embryophyta</taxon>
        <taxon>Tracheophyta</taxon>
        <taxon>Spermatophyta</taxon>
        <taxon>Magnoliopsida</taxon>
        <taxon>eudicotyledons</taxon>
        <taxon>Gunneridae</taxon>
        <taxon>Pentapetalae</taxon>
        <taxon>rosids</taxon>
        <taxon>fabids</taxon>
        <taxon>Fabales</taxon>
        <taxon>Quillajaceae</taxon>
        <taxon>Quillaja</taxon>
    </lineage>
</organism>
<keyword evidence="5" id="KW-1185">Reference proteome</keyword>
<accession>A0AAD7QI17</accession>
<comment type="similarity">
    <text evidence="1">Belongs to the STIG1 family.</text>
</comment>
<evidence type="ECO:0000313" key="4">
    <source>
        <dbReference type="EMBL" id="KAJ7981749.1"/>
    </source>
</evidence>
<comment type="caution">
    <text evidence="4">The sequence shown here is derived from an EMBL/GenBank/DDBJ whole genome shotgun (WGS) entry which is preliminary data.</text>
</comment>
<dbReference type="EMBL" id="JARAOO010000001">
    <property type="protein sequence ID" value="KAJ7981749.1"/>
    <property type="molecule type" value="Genomic_DNA"/>
</dbReference>
<feature type="chain" id="PRO_5042265792" evidence="3">
    <location>
        <begin position="27"/>
        <end position="154"/>
    </location>
</feature>
<dbReference type="KEGG" id="qsa:O6P43_000972"/>
<reference evidence="4 5" key="1">
    <citation type="journal article" date="2023" name="Science">
        <title>Elucidation of the pathway for biosynthesis of saponin adjuvants from the soapbark tree.</title>
        <authorList>
            <person name="Reed J."/>
            <person name="Orme A."/>
            <person name="El-Demerdash A."/>
            <person name="Owen C."/>
            <person name="Martin L.B.B."/>
            <person name="Misra R.C."/>
            <person name="Kikuchi S."/>
            <person name="Rejzek M."/>
            <person name="Martin A.C."/>
            <person name="Harkess A."/>
            <person name="Leebens-Mack J."/>
            <person name="Louveau T."/>
            <person name="Stephenson M.J."/>
            <person name="Osbourn A."/>
        </authorList>
    </citation>
    <scope>NUCLEOTIDE SEQUENCE [LARGE SCALE GENOMIC DNA]</scope>
    <source>
        <strain evidence="4">S10</strain>
    </source>
</reference>
<name>A0AAD7QI17_QUISA</name>
<evidence type="ECO:0000313" key="5">
    <source>
        <dbReference type="Proteomes" id="UP001163823"/>
    </source>
</evidence>